<evidence type="ECO:0000313" key="2">
    <source>
        <dbReference type="EMBL" id="NXV92652.1"/>
    </source>
</evidence>
<keyword evidence="3" id="KW-1185">Reference proteome</keyword>
<gene>
    <name evidence="2" type="primary">Skiv2l</name>
    <name evidence="2" type="ORF">CALBOR_R15265</name>
</gene>
<dbReference type="Proteomes" id="UP000535403">
    <property type="component" value="Unassembled WGS sequence"/>
</dbReference>
<dbReference type="Pfam" id="PF13234">
    <property type="entry name" value="MTR4_beta-barrel"/>
    <property type="match status" value="1"/>
</dbReference>
<evidence type="ECO:0000259" key="1">
    <source>
        <dbReference type="Pfam" id="PF13234"/>
    </source>
</evidence>
<keyword evidence="2" id="KW-0547">Nucleotide-binding</keyword>
<organism evidence="2 3">
    <name type="scientific">Calonectris borealis</name>
    <name type="common">Cory's shearwater</name>
    <dbReference type="NCBI Taxonomy" id="1323832"/>
    <lineage>
        <taxon>Eukaryota</taxon>
        <taxon>Metazoa</taxon>
        <taxon>Chordata</taxon>
        <taxon>Craniata</taxon>
        <taxon>Vertebrata</taxon>
        <taxon>Euteleostomi</taxon>
        <taxon>Archelosauria</taxon>
        <taxon>Archosauria</taxon>
        <taxon>Dinosauria</taxon>
        <taxon>Saurischia</taxon>
        <taxon>Theropoda</taxon>
        <taxon>Coelurosauria</taxon>
        <taxon>Aves</taxon>
        <taxon>Neognathae</taxon>
        <taxon>Neoaves</taxon>
        <taxon>Aequornithes</taxon>
        <taxon>Procellariiformes</taxon>
        <taxon>Procellariidae</taxon>
        <taxon>Calonectris</taxon>
    </lineage>
</organism>
<sequence>GLPLLDPVGALQLRDPEAVEAAARARALGASLGAFRCVHSPHFPQQYAQFAARQELLEQLEHLQFLLSDQSLLLLPEYHQRVAVGAPR</sequence>
<proteinExistence type="predicted"/>
<keyword evidence="2" id="KW-0347">Helicase</keyword>
<accession>A0A7L3XTD6</accession>
<dbReference type="Gene3D" id="1.20.1500.20">
    <property type="match status" value="1"/>
</dbReference>
<feature type="domain" description="Exosome RNA helicase MTR4-like beta-barrel" evidence="1">
    <location>
        <begin position="1"/>
        <end position="69"/>
    </location>
</feature>
<feature type="non-terminal residue" evidence="2">
    <location>
        <position position="1"/>
    </location>
</feature>
<keyword evidence="2" id="KW-0067">ATP-binding</keyword>
<name>A0A7L3XTD6_9AVES</name>
<protein>
    <submittedName>
        <fullName evidence="2">SKIV2 Helicase</fullName>
    </submittedName>
</protein>
<dbReference type="AlphaFoldDB" id="A0A7L3XTD6"/>
<reference evidence="2 3" key="1">
    <citation type="submission" date="2019-09" db="EMBL/GenBank/DDBJ databases">
        <title>Bird 10,000 Genomes (B10K) Project - Family phase.</title>
        <authorList>
            <person name="Zhang G."/>
        </authorList>
    </citation>
    <scope>NUCLEOTIDE SEQUENCE [LARGE SCALE GENOMIC DNA]</scope>
    <source>
        <strain evidence="2">OUT-0025</strain>
        <tissue evidence="2">Blood</tissue>
    </source>
</reference>
<dbReference type="EMBL" id="VZUG01024519">
    <property type="protein sequence ID" value="NXV92652.1"/>
    <property type="molecule type" value="Genomic_DNA"/>
</dbReference>
<feature type="non-terminal residue" evidence="2">
    <location>
        <position position="88"/>
    </location>
</feature>
<dbReference type="InterPro" id="IPR025696">
    <property type="entry name" value="Beta-barrel_MTR4"/>
</dbReference>
<comment type="caution">
    <text evidence="2">The sequence shown here is derived from an EMBL/GenBank/DDBJ whole genome shotgun (WGS) entry which is preliminary data.</text>
</comment>
<evidence type="ECO:0000313" key="3">
    <source>
        <dbReference type="Proteomes" id="UP000535403"/>
    </source>
</evidence>
<keyword evidence="2" id="KW-0378">Hydrolase</keyword>
<dbReference type="GO" id="GO:0004386">
    <property type="term" value="F:helicase activity"/>
    <property type="evidence" value="ECO:0007669"/>
    <property type="project" value="UniProtKB-KW"/>
</dbReference>